<organism evidence="2 3">
    <name type="scientific">Gimesia maris</name>
    <dbReference type="NCBI Taxonomy" id="122"/>
    <lineage>
        <taxon>Bacteria</taxon>
        <taxon>Pseudomonadati</taxon>
        <taxon>Planctomycetota</taxon>
        <taxon>Planctomycetia</taxon>
        <taxon>Planctomycetales</taxon>
        <taxon>Planctomycetaceae</taxon>
        <taxon>Gimesia</taxon>
    </lineage>
</organism>
<dbReference type="Gene3D" id="2.115.10.20">
    <property type="entry name" value="Glycosyl hydrolase domain, family 43"/>
    <property type="match status" value="1"/>
</dbReference>
<evidence type="ECO:0000313" key="2">
    <source>
        <dbReference type="EMBL" id="HCO24074.1"/>
    </source>
</evidence>
<dbReference type="Proteomes" id="UP000263642">
    <property type="component" value="Unassembled WGS sequence"/>
</dbReference>
<dbReference type="AlphaFoldDB" id="A0A3D3R5D6"/>
<accession>A0A3D3R5D6</accession>
<feature type="chain" id="PRO_5017657270" description="Glycosyl hydrolase family 32 N-terminal domain-containing protein" evidence="1">
    <location>
        <begin position="28"/>
        <end position="552"/>
    </location>
</feature>
<dbReference type="EMBL" id="DQAY01000078">
    <property type="protein sequence ID" value="HCO24074.1"/>
    <property type="molecule type" value="Genomic_DNA"/>
</dbReference>
<evidence type="ECO:0000256" key="1">
    <source>
        <dbReference type="SAM" id="SignalP"/>
    </source>
</evidence>
<dbReference type="InterPro" id="IPR023296">
    <property type="entry name" value="Glyco_hydro_beta-prop_sf"/>
</dbReference>
<reference evidence="2 3" key="1">
    <citation type="journal article" date="2018" name="Nat. Biotechnol.">
        <title>A standardized bacterial taxonomy based on genome phylogeny substantially revises the tree of life.</title>
        <authorList>
            <person name="Parks D.H."/>
            <person name="Chuvochina M."/>
            <person name="Waite D.W."/>
            <person name="Rinke C."/>
            <person name="Skarshewski A."/>
            <person name="Chaumeil P.A."/>
            <person name="Hugenholtz P."/>
        </authorList>
    </citation>
    <scope>NUCLEOTIDE SEQUENCE [LARGE SCALE GENOMIC DNA]</scope>
    <source>
        <strain evidence="2">UBA9375</strain>
    </source>
</reference>
<feature type="signal peptide" evidence="1">
    <location>
        <begin position="1"/>
        <end position="27"/>
    </location>
</feature>
<protein>
    <recommendedName>
        <fullName evidence="4">Glycosyl hydrolase family 32 N-terminal domain-containing protein</fullName>
    </recommendedName>
</protein>
<dbReference type="SUPFAM" id="SSF75005">
    <property type="entry name" value="Arabinanase/levansucrase/invertase"/>
    <property type="match status" value="1"/>
</dbReference>
<comment type="caution">
    <text evidence="2">The sequence shown here is derived from an EMBL/GenBank/DDBJ whole genome shotgun (WGS) entry which is preliminary data.</text>
</comment>
<sequence>MLKIARLCFQLSLFLVCPLITVSVSHAAEPGSSEKTLLLVDDHHVLYRAGTRRVFHHANAYAENPVVREDQPWELAIAWSSIYRNPQSGLYQLWYQAYAGERDPRKTHRCVVCYAESEDGIHFTKPMLKLHDFKTDRKPWEGSFPETNIVLLASGGYGDRYCNSVLIEPGETDPARRYKMLYYDFSPDENQQEWPGWHAAFSPDGIHWAKSSRNPLNQTAYGGRTLQPLFTEEDPYKEQWDKRKNFMRKQWLLPLSMSDAVDVFYDPKQKEYAVYGKCWLNGPDGGLAWKHAMARSSSKDFLSWSAPEIVCSPDDEDAANTEFHNSPVFFYNDCYFCLNQILRARGEAVGAKADLMHIELMISRDGIHWDRPCRELSFIPQQPFSSGGIFTNATPVFLQDSIRFYYGGYTSGAIGGGSKLTDASQQSGVGLATLPLDRFAGIRPVELSAQSTLKKPLKNIGQVTLKPLDLKDIQEITVNADATKGKIQVELLTAAGFRVPGFSKTDAKPLTGDSLRHPVGWKKQTLKDLPAGKYMLRLHLDHAEVFAVTLKN</sequence>
<name>A0A3D3R5D6_9PLAN</name>
<keyword evidence="1" id="KW-0732">Signal</keyword>
<evidence type="ECO:0008006" key="4">
    <source>
        <dbReference type="Google" id="ProtNLM"/>
    </source>
</evidence>
<gene>
    <name evidence="2" type="ORF">DIT97_13890</name>
</gene>
<proteinExistence type="predicted"/>
<evidence type="ECO:0000313" key="3">
    <source>
        <dbReference type="Proteomes" id="UP000263642"/>
    </source>
</evidence>